<evidence type="ECO:0000313" key="13">
    <source>
        <dbReference type="EMBL" id="KAL3638420.1"/>
    </source>
</evidence>
<evidence type="ECO:0000259" key="12">
    <source>
        <dbReference type="PROSITE" id="PS51485"/>
    </source>
</evidence>
<evidence type="ECO:0000256" key="8">
    <source>
        <dbReference type="ARBA" id="ARBA00023288"/>
    </source>
</evidence>
<dbReference type="InterPro" id="IPR039391">
    <property type="entry name" value="Phytocyanin-like"/>
</dbReference>
<dbReference type="PROSITE" id="PS51485">
    <property type="entry name" value="PHYTOCYANIN"/>
    <property type="match status" value="1"/>
</dbReference>
<feature type="domain" description="Phytocyanin" evidence="12">
    <location>
        <begin position="56"/>
        <end position="157"/>
    </location>
</feature>
<keyword evidence="2" id="KW-1003">Cell membrane</keyword>
<evidence type="ECO:0000256" key="10">
    <source>
        <dbReference type="SAM" id="MobiDB-lite"/>
    </source>
</evidence>
<dbReference type="SUPFAM" id="SSF49503">
    <property type="entry name" value="Cupredoxins"/>
    <property type="match status" value="1"/>
</dbReference>
<keyword evidence="3" id="KW-0336">GPI-anchor</keyword>
<feature type="transmembrane region" description="Helical" evidence="11">
    <location>
        <begin position="223"/>
        <end position="246"/>
    </location>
</feature>
<reference evidence="14" key="1">
    <citation type="journal article" date="2024" name="IScience">
        <title>Strigolactones Initiate the Formation of Haustorium-like Structures in Castilleja.</title>
        <authorList>
            <person name="Buerger M."/>
            <person name="Peterson D."/>
            <person name="Chory J."/>
        </authorList>
    </citation>
    <scope>NUCLEOTIDE SEQUENCE [LARGE SCALE GENOMIC DNA]</scope>
</reference>
<dbReference type="Proteomes" id="UP001632038">
    <property type="component" value="Unassembled WGS sequence"/>
</dbReference>
<organism evidence="13 14">
    <name type="scientific">Castilleja foliolosa</name>
    <dbReference type="NCBI Taxonomy" id="1961234"/>
    <lineage>
        <taxon>Eukaryota</taxon>
        <taxon>Viridiplantae</taxon>
        <taxon>Streptophyta</taxon>
        <taxon>Embryophyta</taxon>
        <taxon>Tracheophyta</taxon>
        <taxon>Spermatophyta</taxon>
        <taxon>Magnoliopsida</taxon>
        <taxon>eudicotyledons</taxon>
        <taxon>Gunneridae</taxon>
        <taxon>Pentapetalae</taxon>
        <taxon>asterids</taxon>
        <taxon>lamiids</taxon>
        <taxon>Lamiales</taxon>
        <taxon>Orobanchaceae</taxon>
        <taxon>Pedicularideae</taxon>
        <taxon>Castillejinae</taxon>
        <taxon>Castilleja</taxon>
    </lineage>
</organism>
<accession>A0ABD3D7Z3</accession>
<proteinExistence type="inferred from homology"/>
<dbReference type="EMBL" id="JAVIJP010000019">
    <property type="protein sequence ID" value="KAL3638420.1"/>
    <property type="molecule type" value="Genomic_DNA"/>
</dbReference>
<evidence type="ECO:0000256" key="1">
    <source>
        <dbReference type="ARBA" id="ARBA00004609"/>
    </source>
</evidence>
<feature type="transmembrane region" description="Helical" evidence="11">
    <location>
        <begin position="35"/>
        <end position="60"/>
    </location>
</feature>
<keyword evidence="6" id="KW-1015">Disulfide bond</keyword>
<keyword evidence="5 11" id="KW-0472">Membrane</keyword>
<keyword evidence="8" id="KW-0449">Lipoprotein</keyword>
<gene>
    <name evidence="13" type="ORF">CASFOL_017791</name>
</gene>
<feature type="compositionally biased region" description="Pro residues" evidence="10">
    <location>
        <begin position="166"/>
        <end position="178"/>
    </location>
</feature>
<keyword evidence="4" id="KW-0732">Signal</keyword>
<evidence type="ECO:0000256" key="9">
    <source>
        <dbReference type="ARBA" id="ARBA00035011"/>
    </source>
</evidence>
<dbReference type="AlphaFoldDB" id="A0ABD3D7Z3"/>
<dbReference type="Pfam" id="PF02298">
    <property type="entry name" value="Cu_bind_like"/>
    <property type="match status" value="1"/>
</dbReference>
<evidence type="ECO:0000256" key="7">
    <source>
        <dbReference type="ARBA" id="ARBA00023180"/>
    </source>
</evidence>
<evidence type="ECO:0000313" key="14">
    <source>
        <dbReference type="Proteomes" id="UP001632038"/>
    </source>
</evidence>
<dbReference type="CDD" id="cd11019">
    <property type="entry name" value="OsENODL1_like"/>
    <property type="match status" value="1"/>
</dbReference>
<keyword evidence="11" id="KW-0812">Transmembrane</keyword>
<evidence type="ECO:0000256" key="4">
    <source>
        <dbReference type="ARBA" id="ARBA00022729"/>
    </source>
</evidence>
<comment type="similarity">
    <text evidence="9">Belongs to the early nodulin-like (ENODL) family.</text>
</comment>
<keyword evidence="7" id="KW-0325">Glycoprotein</keyword>
<protein>
    <recommendedName>
        <fullName evidence="12">Phytocyanin domain-containing protein</fullName>
    </recommendedName>
</protein>
<dbReference type="InterPro" id="IPR041846">
    <property type="entry name" value="ENL_dom"/>
</dbReference>
<evidence type="ECO:0000256" key="11">
    <source>
        <dbReference type="SAM" id="Phobius"/>
    </source>
</evidence>
<name>A0ABD3D7Z3_9LAMI</name>
<dbReference type="GO" id="GO:0005886">
    <property type="term" value="C:plasma membrane"/>
    <property type="evidence" value="ECO:0007669"/>
    <property type="project" value="UniProtKB-SubCell"/>
</dbReference>
<dbReference type="FunFam" id="2.60.40.420:FF:000010">
    <property type="entry name" value="Early nodulin-like protein 1"/>
    <property type="match status" value="1"/>
</dbReference>
<feature type="region of interest" description="Disordered" evidence="10">
    <location>
        <begin position="163"/>
        <end position="215"/>
    </location>
</feature>
<dbReference type="PANTHER" id="PTHR33021">
    <property type="entry name" value="BLUE COPPER PROTEIN"/>
    <property type="match status" value="1"/>
</dbReference>
<evidence type="ECO:0000256" key="5">
    <source>
        <dbReference type="ARBA" id="ARBA00023136"/>
    </source>
</evidence>
<dbReference type="PANTHER" id="PTHR33021:SF185">
    <property type="entry name" value="EARLY NODULIN-LIKE PROTEIN 3-RELATED"/>
    <property type="match status" value="1"/>
</dbReference>
<comment type="subcellular location">
    <subcellularLocation>
        <location evidence="1">Cell membrane</location>
        <topology evidence="1">Lipid-anchor</topology>
        <topology evidence="1">GPI-anchor</topology>
    </subcellularLocation>
</comment>
<evidence type="ECO:0000256" key="3">
    <source>
        <dbReference type="ARBA" id="ARBA00022622"/>
    </source>
</evidence>
<keyword evidence="11" id="KW-1133">Transmembrane helix</keyword>
<keyword evidence="14" id="KW-1185">Reference proteome</keyword>
<evidence type="ECO:0000256" key="6">
    <source>
        <dbReference type="ARBA" id="ARBA00023157"/>
    </source>
</evidence>
<sequence>MLSQQTERRYVRVVKETDLKSVGLRPRRDITMGQSYVCVLVFLVVFCGFMLCSNGLQFIVGGKDGWGLNPSENYNRWAERLRFQVNDTLLFNYKKGSDSVVVVSKDNYNQCNTANPKAKLDDGNSVFKFDRSGPFFFISGNKSSCNHGQKLIVVVLAIRNKHSSPSPSPAATPPPSPAPRVEAPAPAPVGSPTDSPAPGSVDVVPSNSTPAGHPRHRSFAAAAWSPSVMLVSIVSVVISVYLGGFLY</sequence>
<evidence type="ECO:0000256" key="2">
    <source>
        <dbReference type="ARBA" id="ARBA00022475"/>
    </source>
</evidence>
<dbReference type="InterPro" id="IPR003245">
    <property type="entry name" value="Phytocyanin_dom"/>
</dbReference>
<comment type="caution">
    <text evidence="13">The sequence shown here is derived from an EMBL/GenBank/DDBJ whole genome shotgun (WGS) entry which is preliminary data.</text>
</comment>
<dbReference type="GO" id="GO:0098552">
    <property type="term" value="C:side of membrane"/>
    <property type="evidence" value="ECO:0007669"/>
    <property type="project" value="UniProtKB-KW"/>
</dbReference>
<dbReference type="Gene3D" id="2.60.40.420">
    <property type="entry name" value="Cupredoxins - blue copper proteins"/>
    <property type="match status" value="1"/>
</dbReference>
<dbReference type="InterPro" id="IPR008972">
    <property type="entry name" value="Cupredoxin"/>
</dbReference>